<comment type="caution">
    <text evidence="3">The sequence shown here is derived from an EMBL/GenBank/DDBJ whole genome shotgun (WGS) entry which is preliminary data.</text>
</comment>
<feature type="domain" description="UspA" evidence="2">
    <location>
        <begin position="4"/>
        <end position="145"/>
    </location>
</feature>
<dbReference type="Pfam" id="PF00582">
    <property type="entry name" value="Usp"/>
    <property type="match status" value="1"/>
</dbReference>
<dbReference type="OrthoDB" id="5186731at2"/>
<dbReference type="PANTHER" id="PTHR46268:SF6">
    <property type="entry name" value="UNIVERSAL STRESS PROTEIN UP12"/>
    <property type="match status" value="1"/>
</dbReference>
<keyword evidence="4" id="KW-1185">Reference proteome</keyword>
<dbReference type="STRING" id="1461694.ATO9_20015"/>
<dbReference type="SUPFAM" id="SSF52402">
    <property type="entry name" value="Adenine nucleotide alpha hydrolases-like"/>
    <property type="match status" value="1"/>
</dbReference>
<comment type="similarity">
    <text evidence="1">Belongs to the universal stress protein A family.</text>
</comment>
<evidence type="ECO:0000256" key="1">
    <source>
        <dbReference type="ARBA" id="ARBA00008791"/>
    </source>
</evidence>
<evidence type="ECO:0000313" key="3">
    <source>
        <dbReference type="EMBL" id="KGM47124.1"/>
    </source>
</evidence>
<dbReference type="RefSeq" id="WP_043753441.1">
    <property type="nucleotide sequence ID" value="NZ_AQQX01000014.1"/>
</dbReference>
<proteinExistence type="inferred from homology"/>
<dbReference type="Proteomes" id="UP000030004">
    <property type="component" value="Unassembled WGS sequence"/>
</dbReference>
<dbReference type="eggNOG" id="COG0589">
    <property type="taxonomic scope" value="Bacteria"/>
</dbReference>
<dbReference type="PANTHER" id="PTHR46268">
    <property type="entry name" value="STRESS RESPONSE PROTEIN NHAX"/>
    <property type="match status" value="1"/>
</dbReference>
<gene>
    <name evidence="3" type="ORF">ATO9_20015</name>
</gene>
<dbReference type="Gene3D" id="3.40.50.620">
    <property type="entry name" value="HUPs"/>
    <property type="match status" value="1"/>
</dbReference>
<sequence length="145" mass="15660">MTTETFVVAYEGGDGDTSLIDYAIERAKKDGAQLLLVHILEWSPYSFLTPQELEERKQRRAEELERAKSAVLDPAMEKVKAAGIAVDCRLKFGNVVELIAEIAAQEDAAMIFVGRAGSQSMAARVFGSVPIGLAQVAPVPTVIVP</sequence>
<evidence type="ECO:0000259" key="2">
    <source>
        <dbReference type="Pfam" id="PF00582"/>
    </source>
</evidence>
<dbReference type="InterPro" id="IPR006016">
    <property type="entry name" value="UspA"/>
</dbReference>
<organism evidence="3 4">
    <name type="scientific">Pseudooceanicola atlanticus</name>
    <dbReference type="NCBI Taxonomy" id="1461694"/>
    <lineage>
        <taxon>Bacteria</taxon>
        <taxon>Pseudomonadati</taxon>
        <taxon>Pseudomonadota</taxon>
        <taxon>Alphaproteobacteria</taxon>
        <taxon>Rhodobacterales</taxon>
        <taxon>Paracoccaceae</taxon>
        <taxon>Pseudooceanicola</taxon>
    </lineage>
</organism>
<evidence type="ECO:0000313" key="4">
    <source>
        <dbReference type="Proteomes" id="UP000030004"/>
    </source>
</evidence>
<protein>
    <submittedName>
        <fullName evidence="3">Universal stress protein</fullName>
    </submittedName>
</protein>
<name>A0A0A0E9I5_9RHOB</name>
<dbReference type="AlphaFoldDB" id="A0A0A0E9I5"/>
<accession>A0A0A0E9I5</accession>
<reference evidence="3 4" key="1">
    <citation type="journal article" date="2015" name="Antonie Van Leeuwenhoek">
        <title>Pseudooceanicola atlanticus gen. nov. sp. nov., isolated from surface seawater of the Atlantic Ocean and reclassification of Oceanicola batsensis, Oceanicola marinus, Oceanicola nitratireducens, Oceanicola nanhaiensis, Oceanicola antarcticus and Oceanicola flagellatus, as Pseudooceanicola batsensis comb. nov., Pseudooceanicola marinus comb. nov., Pseudooceanicola nitratireducens comb. nov., Pseudooceanicola nanhaiensis comb. nov., Pseudooceanicola antarcticus comb. nov., and Pseudooceanicola flagellatus comb. nov.</title>
        <authorList>
            <person name="Lai Q."/>
            <person name="Li G."/>
            <person name="Liu X."/>
            <person name="Du Y."/>
            <person name="Sun F."/>
            <person name="Shao Z."/>
        </authorList>
    </citation>
    <scope>NUCLEOTIDE SEQUENCE [LARGE SCALE GENOMIC DNA]</scope>
    <source>
        <strain evidence="3 4">22II-s11g</strain>
    </source>
</reference>
<dbReference type="InterPro" id="IPR014729">
    <property type="entry name" value="Rossmann-like_a/b/a_fold"/>
</dbReference>
<dbReference type="EMBL" id="AQQX01000014">
    <property type="protein sequence ID" value="KGM47124.1"/>
    <property type="molecule type" value="Genomic_DNA"/>
</dbReference>
<dbReference type="CDD" id="cd00293">
    <property type="entry name" value="USP-like"/>
    <property type="match status" value="1"/>
</dbReference>